<evidence type="ECO:0000256" key="1">
    <source>
        <dbReference type="ARBA" id="ARBA00004196"/>
    </source>
</evidence>
<dbReference type="Proteomes" id="UP000218023">
    <property type="component" value="Unassembled WGS sequence"/>
</dbReference>
<dbReference type="Gene3D" id="1.10.287.470">
    <property type="entry name" value="Helix hairpin bin"/>
    <property type="match status" value="1"/>
</dbReference>
<dbReference type="PANTHER" id="PTHR30469:SF15">
    <property type="entry name" value="HLYD FAMILY OF SECRETION PROTEINS"/>
    <property type="match status" value="1"/>
</dbReference>
<organism evidence="9 10">
    <name type="scientific">Paracoccus salipaludis</name>
    <dbReference type="NCBI Taxonomy" id="2032623"/>
    <lineage>
        <taxon>Bacteria</taxon>
        <taxon>Pseudomonadati</taxon>
        <taxon>Pseudomonadota</taxon>
        <taxon>Alphaproteobacteria</taxon>
        <taxon>Rhodobacterales</taxon>
        <taxon>Paracoccaceae</taxon>
        <taxon>Paracoccus</taxon>
    </lineage>
</organism>
<evidence type="ECO:0000256" key="4">
    <source>
        <dbReference type="SAM" id="Coils"/>
    </source>
</evidence>
<feature type="domain" description="Multidrug resistance protein MdtA-like barrel-sandwich hybrid" evidence="6">
    <location>
        <begin position="67"/>
        <end position="200"/>
    </location>
</feature>
<gene>
    <name evidence="9" type="ORF">CK240_07270</name>
</gene>
<keyword evidence="3" id="KW-0813">Transport</keyword>
<dbReference type="RefSeq" id="WP_095639668.1">
    <property type="nucleotide sequence ID" value="NZ_NSJZ01000004.1"/>
</dbReference>
<keyword evidence="10" id="KW-1185">Reference proteome</keyword>
<dbReference type="GO" id="GO:1990281">
    <property type="term" value="C:efflux pump complex"/>
    <property type="evidence" value="ECO:0007669"/>
    <property type="project" value="TreeGrafter"/>
</dbReference>
<dbReference type="GO" id="GO:0015562">
    <property type="term" value="F:efflux transmembrane transporter activity"/>
    <property type="evidence" value="ECO:0007669"/>
    <property type="project" value="TreeGrafter"/>
</dbReference>
<evidence type="ECO:0000259" key="6">
    <source>
        <dbReference type="Pfam" id="PF25917"/>
    </source>
</evidence>
<dbReference type="Pfam" id="PF25954">
    <property type="entry name" value="Beta-barrel_RND_2"/>
    <property type="match status" value="1"/>
</dbReference>
<dbReference type="Pfam" id="PF25967">
    <property type="entry name" value="RND-MFP_C"/>
    <property type="match status" value="1"/>
</dbReference>
<evidence type="ECO:0000259" key="8">
    <source>
        <dbReference type="Pfam" id="PF25967"/>
    </source>
</evidence>
<reference evidence="9 10" key="1">
    <citation type="submission" date="2017-09" db="EMBL/GenBank/DDBJ databases">
        <title>Paracoccus alkalisoli sp. nov., isolated from saline alkaline soil.</title>
        <authorList>
            <person name="Dong X."/>
            <person name="Zhang G."/>
        </authorList>
    </citation>
    <scope>NUCLEOTIDE SEQUENCE [LARGE SCALE GENOMIC DNA]</scope>
    <source>
        <strain evidence="9 10">WN007</strain>
    </source>
</reference>
<feature type="signal peptide" evidence="5">
    <location>
        <begin position="1"/>
        <end position="19"/>
    </location>
</feature>
<name>A0A2A2GLG4_9RHOB</name>
<evidence type="ECO:0000256" key="5">
    <source>
        <dbReference type="SAM" id="SignalP"/>
    </source>
</evidence>
<dbReference type="Gene3D" id="2.40.420.20">
    <property type="match status" value="1"/>
</dbReference>
<dbReference type="Gene3D" id="2.40.50.100">
    <property type="match status" value="1"/>
</dbReference>
<sequence length="365" mass="37989">MRAAAILILCLLAGAPAWALTLPFGQEEAQVPPAPPRPVVSEILEGGTTTATVRSIPGVIAAATEVQMAFQTLGRMIERPVDLGDRVKAGDLLARLDPEDLAASTRAAEAALVAAEVDLTTARNTADRARSLAQRSVASTAQLELAEQVLSGAQSAVEQARARLESARDAEGHAVMTAPIDGVVSAIRAAPGAVVAAGDPVLRLSSENELEARVDLTAAELDGITPGTEFLISRDQDDAQPIRGRVDRISPVADAQTRTRRVHIALPKGSGLRLGNLVRASRVTGQTLALTMPAAALLDSPQGPAVWIVHRQGDTAHVGLQLVETGARVGDRIEVIRGLAPGAEVVTRGIHSLTDGQPVGRRVAP</sequence>
<feature type="coiled-coil region" evidence="4">
    <location>
        <begin position="143"/>
        <end position="170"/>
    </location>
</feature>
<feature type="domain" description="Multidrug resistance protein MdtA-like C-terminal permuted SH3" evidence="8">
    <location>
        <begin position="289"/>
        <end position="350"/>
    </location>
</feature>
<dbReference type="InterPro" id="IPR058627">
    <property type="entry name" value="MdtA-like_C"/>
</dbReference>
<feature type="chain" id="PRO_5011996728" evidence="5">
    <location>
        <begin position="20"/>
        <end position="365"/>
    </location>
</feature>
<dbReference type="AlphaFoldDB" id="A0A2A2GLG4"/>
<evidence type="ECO:0000259" key="7">
    <source>
        <dbReference type="Pfam" id="PF25954"/>
    </source>
</evidence>
<keyword evidence="4" id="KW-0175">Coiled coil</keyword>
<dbReference type="SUPFAM" id="SSF111369">
    <property type="entry name" value="HlyD-like secretion proteins"/>
    <property type="match status" value="1"/>
</dbReference>
<dbReference type="InterPro" id="IPR058792">
    <property type="entry name" value="Beta-barrel_RND_2"/>
</dbReference>
<comment type="subcellular location">
    <subcellularLocation>
        <location evidence="1">Cell envelope</location>
    </subcellularLocation>
</comment>
<proteinExistence type="inferred from homology"/>
<evidence type="ECO:0000313" key="9">
    <source>
        <dbReference type="EMBL" id="PAU97753.1"/>
    </source>
</evidence>
<dbReference type="Gene3D" id="2.40.30.170">
    <property type="match status" value="1"/>
</dbReference>
<feature type="domain" description="CusB-like beta-barrel" evidence="7">
    <location>
        <begin position="216"/>
        <end position="280"/>
    </location>
</feature>
<evidence type="ECO:0000256" key="3">
    <source>
        <dbReference type="ARBA" id="ARBA00022448"/>
    </source>
</evidence>
<evidence type="ECO:0000313" key="10">
    <source>
        <dbReference type="Proteomes" id="UP000218023"/>
    </source>
</evidence>
<dbReference type="PANTHER" id="PTHR30469">
    <property type="entry name" value="MULTIDRUG RESISTANCE PROTEIN MDTA"/>
    <property type="match status" value="1"/>
</dbReference>
<dbReference type="Pfam" id="PF25917">
    <property type="entry name" value="BSH_RND"/>
    <property type="match status" value="1"/>
</dbReference>
<protein>
    <submittedName>
        <fullName evidence="9">Efflux transporter periplasmic adaptor subunit</fullName>
    </submittedName>
</protein>
<accession>A0A2A2GLG4</accession>
<comment type="caution">
    <text evidence="9">The sequence shown here is derived from an EMBL/GenBank/DDBJ whole genome shotgun (WGS) entry which is preliminary data.</text>
</comment>
<dbReference type="EMBL" id="NSJZ01000004">
    <property type="protein sequence ID" value="PAU97753.1"/>
    <property type="molecule type" value="Genomic_DNA"/>
</dbReference>
<keyword evidence="5" id="KW-0732">Signal</keyword>
<dbReference type="OrthoDB" id="9813967at2"/>
<dbReference type="InterPro" id="IPR006143">
    <property type="entry name" value="RND_pump_MFP"/>
</dbReference>
<dbReference type="InterPro" id="IPR058625">
    <property type="entry name" value="MdtA-like_BSH"/>
</dbReference>
<evidence type="ECO:0000256" key="2">
    <source>
        <dbReference type="ARBA" id="ARBA00009477"/>
    </source>
</evidence>
<comment type="similarity">
    <text evidence="2">Belongs to the membrane fusion protein (MFP) (TC 8.A.1) family.</text>
</comment>
<dbReference type="NCBIfam" id="TIGR01730">
    <property type="entry name" value="RND_mfp"/>
    <property type="match status" value="1"/>
</dbReference>